<dbReference type="CDD" id="cd00038">
    <property type="entry name" value="CAP_ED"/>
    <property type="match status" value="1"/>
</dbReference>
<dbReference type="Gene3D" id="3.40.250.10">
    <property type="entry name" value="Rhodanese-like domain"/>
    <property type="match status" value="1"/>
</dbReference>
<evidence type="ECO:0000259" key="1">
    <source>
        <dbReference type="PROSITE" id="PS50042"/>
    </source>
</evidence>
<dbReference type="InterPro" id="IPR050503">
    <property type="entry name" value="cAMP-dep_PK_reg_su-like"/>
</dbReference>
<protein>
    <submittedName>
        <fullName evidence="3">Cyclic nucleotide-binding domain-containing protein</fullName>
    </submittedName>
</protein>
<dbReference type="GO" id="GO:0034236">
    <property type="term" value="F:protein kinase A catalytic subunit binding"/>
    <property type="evidence" value="ECO:0007669"/>
    <property type="project" value="TreeGrafter"/>
</dbReference>
<dbReference type="SMART" id="SM00450">
    <property type="entry name" value="RHOD"/>
    <property type="match status" value="1"/>
</dbReference>
<dbReference type="EMBL" id="JAPTGG010000012">
    <property type="protein sequence ID" value="MCZ0866393.1"/>
    <property type="molecule type" value="Genomic_DNA"/>
</dbReference>
<dbReference type="InterPro" id="IPR036873">
    <property type="entry name" value="Rhodanese-like_dom_sf"/>
</dbReference>
<dbReference type="Pfam" id="PF00027">
    <property type="entry name" value="cNMP_binding"/>
    <property type="match status" value="1"/>
</dbReference>
<dbReference type="SUPFAM" id="SSF51206">
    <property type="entry name" value="cAMP-binding domain-like"/>
    <property type="match status" value="1"/>
</dbReference>
<dbReference type="InterPro" id="IPR000595">
    <property type="entry name" value="cNMP-bd_dom"/>
</dbReference>
<dbReference type="PRINTS" id="PR00103">
    <property type="entry name" value="CAMPKINASE"/>
</dbReference>
<proteinExistence type="predicted"/>
<evidence type="ECO:0000259" key="2">
    <source>
        <dbReference type="PROSITE" id="PS50206"/>
    </source>
</evidence>
<dbReference type="GO" id="GO:0030552">
    <property type="term" value="F:cAMP binding"/>
    <property type="evidence" value="ECO:0007669"/>
    <property type="project" value="TreeGrafter"/>
</dbReference>
<gene>
    <name evidence="3" type="ORF">O0V09_14365</name>
</gene>
<feature type="domain" description="Rhodanese" evidence="2">
    <location>
        <begin position="278"/>
        <end position="352"/>
    </location>
</feature>
<dbReference type="InterPro" id="IPR001763">
    <property type="entry name" value="Rhodanese-like_dom"/>
</dbReference>
<dbReference type="SUPFAM" id="SSF52821">
    <property type="entry name" value="Rhodanese/Cell cycle control phosphatase"/>
    <property type="match status" value="1"/>
</dbReference>
<name>A0A9J6RQ13_9GAMM</name>
<reference evidence="3 4" key="1">
    <citation type="submission" date="2022-12" db="EMBL/GenBank/DDBJ databases">
        <title>Dasania phycosphaerae sp. nov., isolated from particulate material of the south coast of Korea.</title>
        <authorList>
            <person name="Jiang Y."/>
        </authorList>
    </citation>
    <scope>NUCLEOTIDE SEQUENCE [LARGE SCALE GENOMIC DNA]</scope>
    <source>
        <strain evidence="3 4">GY-19</strain>
    </source>
</reference>
<dbReference type="PROSITE" id="PS50042">
    <property type="entry name" value="CNMP_BINDING_3"/>
    <property type="match status" value="1"/>
</dbReference>
<dbReference type="Proteomes" id="UP001069090">
    <property type="component" value="Unassembled WGS sequence"/>
</dbReference>
<dbReference type="GO" id="GO:0005829">
    <property type="term" value="C:cytosol"/>
    <property type="evidence" value="ECO:0007669"/>
    <property type="project" value="TreeGrafter"/>
</dbReference>
<dbReference type="Gene3D" id="2.60.120.10">
    <property type="entry name" value="Jelly Rolls"/>
    <property type="match status" value="1"/>
</dbReference>
<dbReference type="Pfam" id="PF00581">
    <property type="entry name" value="Rhodanese"/>
    <property type="match status" value="1"/>
</dbReference>
<dbReference type="InterPro" id="IPR014710">
    <property type="entry name" value="RmlC-like_jellyroll"/>
</dbReference>
<dbReference type="PANTHER" id="PTHR11635">
    <property type="entry name" value="CAMP-DEPENDENT PROTEIN KINASE REGULATORY CHAIN"/>
    <property type="match status" value="1"/>
</dbReference>
<dbReference type="InterPro" id="IPR018490">
    <property type="entry name" value="cNMP-bd_dom_sf"/>
</dbReference>
<dbReference type="RefSeq" id="WP_258332557.1">
    <property type="nucleotide sequence ID" value="NZ_JAPTGG010000012.1"/>
</dbReference>
<dbReference type="SMART" id="SM00100">
    <property type="entry name" value="cNMP"/>
    <property type="match status" value="1"/>
</dbReference>
<dbReference type="GO" id="GO:0005952">
    <property type="term" value="C:cAMP-dependent protein kinase complex"/>
    <property type="evidence" value="ECO:0007669"/>
    <property type="project" value="InterPro"/>
</dbReference>
<evidence type="ECO:0000313" key="4">
    <source>
        <dbReference type="Proteomes" id="UP001069090"/>
    </source>
</evidence>
<accession>A0A9J6RQ13</accession>
<dbReference type="PANTHER" id="PTHR11635:SF152">
    <property type="entry name" value="CAMP-DEPENDENT PROTEIN KINASE TYPE I REGULATORY SUBUNIT-RELATED"/>
    <property type="match status" value="1"/>
</dbReference>
<sequence>MSEQIWDKKRIASLYPLNLIAQHLLDRLLAQASLVHPKPGRSVIKRGEAAASHYHYLLAGEVEYRLSFEQRQTIDTKASASLNPLDELLQQGGSVKAGPECSILTLERGTVEQFLSWSESQAFRVVHMDDDPIVELSDVAIDDNYEDDWSEVFLKSPLAAHIPAATLMQLFSAIEDVELQQGEVVIKEHSSGDYFYLLKKGVAQVLTSARGPFEGASFELTAGSYFGDEALVADTPRNATVVMASDGVLGRLAKEQFEQIILQPLMHRLSEQELQQIPEPQRCYLDVRLAAEYKHGHYPKAQNFPIAYIRKHLATFSTNNTYIIAPGCGKRGELALYLLKQAGYKVFLMEELQSLDSSC</sequence>
<keyword evidence="4" id="KW-1185">Reference proteome</keyword>
<dbReference type="PROSITE" id="PS50206">
    <property type="entry name" value="RHODANESE_3"/>
    <property type="match status" value="1"/>
</dbReference>
<comment type="caution">
    <text evidence="3">The sequence shown here is derived from an EMBL/GenBank/DDBJ whole genome shotgun (WGS) entry which is preliminary data.</text>
</comment>
<dbReference type="GO" id="GO:0004862">
    <property type="term" value="F:cAMP-dependent protein kinase inhibitor activity"/>
    <property type="evidence" value="ECO:0007669"/>
    <property type="project" value="TreeGrafter"/>
</dbReference>
<organism evidence="3 4">
    <name type="scientific">Dasania phycosphaerae</name>
    <dbReference type="NCBI Taxonomy" id="2950436"/>
    <lineage>
        <taxon>Bacteria</taxon>
        <taxon>Pseudomonadati</taxon>
        <taxon>Pseudomonadota</taxon>
        <taxon>Gammaproteobacteria</taxon>
        <taxon>Cellvibrionales</taxon>
        <taxon>Spongiibacteraceae</taxon>
        <taxon>Dasania</taxon>
    </lineage>
</organism>
<dbReference type="AlphaFoldDB" id="A0A9J6RQ13"/>
<evidence type="ECO:0000313" key="3">
    <source>
        <dbReference type="EMBL" id="MCZ0866393.1"/>
    </source>
</evidence>
<feature type="domain" description="Cyclic nucleotide-binding" evidence="1">
    <location>
        <begin position="158"/>
        <end position="261"/>
    </location>
</feature>